<dbReference type="InterPro" id="IPR050595">
    <property type="entry name" value="Bact_response_regulator"/>
</dbReference>
<dbReference type="PROSITE" id="PS50110">
    <property type="entry name" value="RESPONSE_REGULATORY"/>
    <property type="match status" value="1"/>
</dbReference>
<proteinExistence type="predicted"/>
<dbReference type="SMART" id="SM00448">
    <property type="entry name" value="REC"/>
    <property type="match status" value="1"/>
</dbReference>
<protein>
    <submittedName>
        <fullName evidence="4">CheY-like chemotaxis protein</fullName>
    </submittedName>
</protein>
<evidence type="ECO:0000256" key="2">
    <source>
        <dbReference type="PROSITE-ProRule" id="PRU00169"/>
    </source>
</evidence>
<evidence type="ECO:0000313" key="4">
    <source>
        <dbReference type="EMBL" id="MBB5227078.1"/>
    </source>
</evidence>
<dbReference type="CDD" id="cd00156">
    <property type="entry name" value="REC"/>
    <property type="match status" value="1"/>
</dbReference>
<feature type="modified residue" description="4-aspartylphosphate" evidence="2">
    <location>
        <position position="175"/>
    </location>
</feature>
<sequence>MNTKKEVYLIGDIKRLVVQTLVRNLEDNGIEVLPVDPNPNYIASIPNLPVHVMLSLSEDVTPELLQALKSKQQKCGLHIYMAGTLKALSLVQEEYVKQVPAFRFTTWPIDVSLLLKAIEWHDRSRKRILVVDDDPNILRTIKTWLENEYDVYLVNSGFNAIDFIAKHKVDLVLLDYEMPNLNGPEVLKKLRLHKNSSKLPVIFLTAKGDRDSVMTAIEQKADGYILKTRKPAEIINTIREFFKKYIVSAEVLA</sequence>
<keyword evidence="5" id="KW-1185">Reference proteome</keyword>
<evidence type="ECO:0000259" key="3">
    <source>
        <dbReference type="PROSITE" id="PS50110"/>
    </source>
</evidence>
<name>A0A7W8GAX4_9SPIR</name>
<evidence type="ECO:0000313" key="5">
    <source>
        <dbReference type="Proteomes" id="UP000518887"/>
    </source>
</evidence>
<dbReference type="InterPro" id="IPR011006">
    <property type="entry name" value="CheY-like_superfamily"/>
</dbReference>
<dbReference type="Gene3D" id="3.40.50.2300">
    <property type="match status" value="1"/>
</dbReference>
<comment type="caution">
    <text evidence="4">The sequence shown here is derived from an EMBL/GenBank/DDBJ whole genome shotgun (WGS) entry which is preliminary data.</text>
</comment>
<gene>
    <name evidence="4" type="ORF">HNP76_002474</name>
</gene>
<dbReference type="SUPFAM" id="SSF52172">
    <property type="entry name" value="CheY-like"/>
    <property type="match status" value="1"/>
</dbReference>
<dbReference type="InterPro" id="IPR001789">
    <property type="entry name" value="Sig_transdc_resp-reg_receiver"/>
</dbReference>
<reference evidence="4 5" key="1">
    <citation type="submission" date="2020-08" db="EMBL/GenBank/DDBJ databases">
        <title>Genomic Encyclopedia of Type Strains, Phase IV (KMG-IV): sequencing the most valuable type-strain genomes for metagenomic binning, comparative biology and taxonomic classification.</title>
        <authorList>
            <person name="Goeker M."/>
        </authorList>
    </citation>
    <scope>NUCLEOTIDE SEQUENCE [LARGE SCALE GENOMIC DNA]</scope>
    <source>
        <strain evidence="4 5">DSM 103462</strain>
    </source>
</reference>
<dbReference type="Pfam" id="PF00072">
    <property type="entry name" value="Response_reg"/>
    <property type="match status" value="1"/>
</dbReference>
<dbReference type="PANTHER" id="PTHR44591:SF3">
    <property type="entry name" value="RESPONSE REGULATORY DOMAIN-CONTAINING PROTEIN"/>
    <property type="match status" value="1"/>
</dbReference>
<dbReference type="GO" id="GO:0000160">
    <property type="term" value="P:phosphorelay signal transduction system"/>
    <property type="evidence" value="ECO:0007669"/>
    <property type="project" value="InterPro"/>
</dbReference>
<accession>A0A7W8GAX4</accession>
<organism evidence="4 5">
    <name type="scientific">Treponema ruminis</name>
    <dbReference type="NCBI Taxonomy" id="744515"/>
    <lineage>
        <taxon>Bacteria</taxon>
        <taxon>Pseudomonadati</taxon>
        <taxon>Spirochaetota</taxon>
        <taxon>Spirochaetia</taxon>
        <taxon>Spirochaetales</taxon>
        <taxon>Treponemataceae</taxon>
        <taxon>Treponema</taxon>
    </lineage>
</organism>
<dbReference type="EMBL" id="JACHFQ010000008">
    <property type="protein sequence ID" value="MBB5227078.1"/>
    <property type="molecule type" value="Genomic_DNA"/>
</dbReference>
<dbReference type="AlphaFoldDB" id="A0A7W8GAX4"/>
<keyword evidence="1 2" id="KW-0597">Phosphoprotein</keyword>
<evidence type="ECO:0000256" key="1">
    <source>
        <dbReference type="ARBA" id="ARBA00022553"/>
    </source>
</evidence>
<dbReference type="PANTHER" id="PTHR44591">
    <property type="entry name" value="STRESS RESPONSE REGULATOR PROTEIN 1"/>
    <property type="match status" value="1"/>
</dbReference>
<dbReference type="RefSeq" id="WP_184660964.1">
    <property type="nucleotide sequence ID" value="NZ_JACHFQ010000008.1"/>
</dbReference>
<feature type="domain" description="Response regulatory" evidence="3">
    <location>
        <begin position="127"/>
        <end position="242"/>
    </location>
</feature>
<dbReference type="Proteomes" id="UP000518887">
    <property type="component" value="Unassembled WGS sequence"/>
</dbReference>